<dbReference type="EC" id="2.5.1.29" evidence="7"/>
<evidence type="ECO:0000256" key="2">
    <source>
        <dbReference type="ARBA" id="ARBA00006706"/>
    </source>
</evidence>
<keyword evidence="3 6" id="KW-0808">Transferase</keyword>
<dbReference type="InterPro" id="IPR033749">
    <property type="entry name" value="Polyprenyl_synt_CS"/>
</dbReference>
<comment type="cofactor">
    <cofactor evidence="1">
        <name>Mg(2+)</name>
        <dbReference type="ChEBI" id="CHEBI:18420"/>
    </cofactor>
</comment>
<dbReference type="GO" id="GO:0004337">
    <property type="term" value="F:(2E,6E)-farnesyl diphosphate synthase activity"/>
    <property type="evidence" value="ECO:0007669"/>
    <property type="project" value="UniProtKB-EC"/>
</dbReference>
<dbReference type="CDD" id="cd00685">
    <property type="entry name" value="Trans_IPPS_HT"/>
    <property type="match status" value="1"/>
</dbReference>
<dbReference type="PANTHER" id="PTHR12001">
    <property type="entry name" value="GERANYLGERANYL PYROPHOSPHATE SYNTHASE"/>
    <property type="match status" value="1"/>
</dbReference>
<proteinExistence type="inferred from homology"/>
<evidence type="ECO:0000256" key="3">
    <source>
        <dbReference type="ARBA" id="ARBA00022679"/>
    </source>
</evidence>
<dbReference type="InterPro" id="IPR008949">
    <property type="entry name" value="Isoprenoid_synthase_dom_sf"/>
</dbReference>
<dbReference type="EC" id="2.5.1.10" evidence="7"/>
<dbReference type="SFLD" id="SFLDS00005">
    <property type="entry name" value="Isoprenoid_Synthase_Type_I"/>
    <property type="match status" value="1"/>
</dbReference>
<reference evidence="7" key="1">
    <citation type="submission" date="2023-07" db="EMBL/GenBank/DDBJ databases">
        <title>Sequencing the genomes of 1000 actinobacteria strains.</title>
        <authorList>
            <person name="Klenk H.-P."/>
        </authorList>
    </citation>
    <scope>NUCLEOTIDE SEQUENCE</scope>
    <source>
        <strain evidence="7">DSM 44707</strain>
    </source>
</reference>
<dbReference type="GO" id="GO:0004161">
    <property type="term" value="F:dimethylallyltranstransferase activity"/>
    <property type="evidence" value="ECO:0007669"/>
    <property type="project" value="UniProtKB-EC"/>
</dbReference>
<dbReference type="GO" id="GO:0004311">
    <property type="term" value="F:geranylgeranyl diphosphate synthase activity"/>
    <property type="evidence" value="ECO:0007669"/>
    <property type="project" value="UniProtKB-EC"/>
</dbReference>
<dbReference type="InterPro" id="IPR000092">
    <property type="entry name" value="Polyprenyl_synt"/>
</dbReference>
<keyword evidence="5" id="KW-0460">Magnesium</keyword>
<dbReference type="Gene3D" id="1.10.600.10">
    <property type="entry name" value="Farnesyl Diphosphate Synthase"/>
    <property type="match status" value="1"/>
</dbReference>
<accession>A0AAE4C991</accession>
<comment type="caution">
    <text evidence="7">The sequence shown here is derived from an EMBL/GenBank/DDBJ whole genome shotgun (WGS) entry which is preliminary data.</text>
</comment>
<dbReference type="AlphaFoldDB" id="A0AAE4C991"/>
<dbReference type="GO" id="GO:0008299">
    <property type="term" value="P:isoprenoid biosynthetic process"/>
    <property type="evidence" value="ECO:0007669"/>
    <property type="project" value="InterPro"/>
</dbReference>
<dbReference type="Proteomes" id="UP001183643">
    <property type="component" value="Unassembled WGS sequence"/>
</dbReference>
<dbReference type="PROSITE" id="PS00723">
    <property type="entry name" value="POLYPRENYL_SYNTHASE_1"/>
    <property type="match status" value="1"/>
</dbReference>
<dbReference type="EMBL" id="JAVDYB010000001">
    <property type="protein sequence ID" value="MDR7275517.1"/>
    <property type="molecule type" value="Genomic_DNA"/>
</dbReference>
<dbReference type="Pfam" id="PF00348">
    <property type="entry name" value="polyprenyl_synt"/>
    <property type="match status" value="1"/>
</dbReference>
<dbReference type="PANTHER" id="PTHR12001:SF85">
    <property type="entry name" value="SHORT CHAIN ISOPRENYL DIPHOSPHATE SYNTHASE"/>
    <property type="match status" value="1"/>
</dbReference>
<sequence>MSAAGTVTAAGLWPGAVRDAVDAEIAAFLDREAAAAPDPCLPPLVEVARTFTGGGKRIRPLFCAAGWLAAGGATGSPAIHRAGAALELFHTFALIHDDIMDNSDTRRGRPTVHRALGGGGRSGVSAAILLGDLCLVWSDRLLAAVPLPPGRIAAARPHLDAMRVEAVAGQYLDIDGTPELGDLDRAWRVVRHKTASYTVARPLQIGAALAGAREPLLRFCAAFGRPVGEAFQLRDDLLGAFGDPAATGKSSVDDFRGGKRTVLVALAWRQAGPAERRVLRAHYGRADLDAAGAAELRAAIRATGADTMTQDLIDRRIGHALDLLAAAPVPEPARPVLAALAGTATARTH</sequence>
<dbReference type="SUPFAM" id="SSF48576">
    <property type="entry name" value="Terpenoid synthases"/>
    <property type="match status" value="1"/>
</dbReference>
<dbReference type="GO" id="GO:0046872">
    <property type="term" value="F:metal ion binding"/>
    <property type="evidence" value="ECO:0007669"/>
    <property type="project" value="UniProtKB-KW"/>
</dbReference>
<keyword evidence="4" id="KW-0479">Metal-binding</keyword>
<evidence type="ECO:0000313" key="7">
    <source>
        <dbReference type="EMBL" id="MDR7275517.1"/>
    </source>
</evidence>
<dbReference type="RefSeq" id="WP_310366560.1">
    <property type="nucleotide sequence ID" value="NZ_JAVDYB010000001.1"/>
</dbReference>
<dbReference type="EC" id="2.5.1.1" evidence="7"/>
<evidence type="ECO:0000313" key="8">
    <source>
        <dbReference type="Proteomes" id="UP001183643"/>
    </source>
</evidence>
<keyword evidence="8" id="KW-1185">Reference proteome</keyword>
<protein>
    <submittedName>
        <fullName evidence="7">Geranylgeranyl diphosphate synthase type I</fullName>
        <ecNumber evidence="7">2.5.1.1</ecNumber>
        <ecNumber evidence="7">2.5.1.10</ecNumber>
        <ecNumber evidence="7">2.5.1.29</ecNumber>
    </submittedName>
</protein>
<organism evidence="7 8">
    <name type="scientific">Catenuloplanes atrovinosus</name>
    <dbReference type="NCBI Taxonomy" id="137266"/>
    <lineage>
        <taxon>Bacteria</taxon>
        <taxon>Bacillati</taxon>
        <taxon>Actinomycetota</taxon>
        <taxon>Actinomycetes</taxon>
        <taxon>Micromonosporales</taxon>
        <taxon>Micromonosporaceae</taxon>
        <taxon>Catenuloplanes</taxon>
    </lineage>
</organism>
<name>A0AAE4C991_9ACTN</name>
<gene>
    <name evidence="7" type="ORF">J2S41_002295</name>
</gene>
<evidence type="ECO:0000256" key="1">
    <source>
        <dbReference type="ARBA" id="ARBA00001946"/>
    </source>
</evidence>
<evidence type="ECO:0000256" key="4">
    <source>
        <dbReference type="ARBA" id="ARBA00022723"/>
    </source>
</evidence>
<evidence type="ECO:0000256" key="5">
    <source>
        <dbReference type="ARBA" id="ARBA00022842"/>
    </source>
</evidence>
<dbReference type="PROSITE" id="PS00444">
    <property type="entry name" value="POLYPRENYL_SYNTHASE_2"/>
    <property type="match status" value="1"/>
</dbReference>
<evidence type="ECO:0000256" key="6">
    <source>
        <dbReference type="RuleBase" id="RU004466"/>
    </source>
</evidence>
<comment type="similarity">
    <text evidence="2 6">Belongs to the FPP/GGPP synthase family.</text>
</comment>